<name>Q0UEA8_PHANO</name>
<reference evidence="2" key="1">
    <citation type="journal article" date="2007" name="Plant Cell">
        <title>Dothideomycete-plant interactions illuminated by genome sequencing and EST analysis of the wheat pathogen Stagonospora nodorum.</title>
        <authorList>
            <person name="Hane J.K."/>
            <person name="Lowe R.G."/>
            <person name="Solomon P.S."/>
            <person name="Tan K.C."/>
            <person name="Schoch C.L."/>
            <person name="Spatafora J.W."/>
            <person name="Crous P.W."/>
            <person name="Kodira C."/>
            <person name="Birren B.W."/>
            <person name="Galagan J.E."/>
            <person name="Torriani S.F."/>
            <person name="McDonald B.A."/>
            <person name="Oliver R.P."/>
        </authorList>
    </citation>
    <scope>NUCLEOTIDE SEQUENCE [LARGE SCALE GENOMIC DNA]</scope>
    <source>
        <strain evidence="2">SN15 / ATCC MYA-4574 / FGSC 10173</strain>
    </source>
</reference>
<dbReference type="GeneID" id="5977097"/>
<evidence type="ECO:0008006" key="3">
    <source>
        <dbReference type="Google" id="ProtNLM"/>
    </source>
</evidence>
<evidence type="ECO:0000313" key="1">
    <source>
        <dbReference type="EMBL" id="EAT83171.1"/>
    </source>
</evidence>
<organism evidence="1 2">
    <name type="scientific">Phaeosphaeria nodorum (strain SN15 / ATCC MYA-4574 / FGSC 10173)</name>
    <name type="common">Glume blotch fungus</name>
    <name type="synonym">Parastagonospora nodorum</name>
    <dbReference type="NCBI Taxonomy" id="321614"/>
    <lineage>
        <taxon>Eukaryota</taxon>
        <taxon>Fungi</taxon>
        <taxon>Dikarya</taxon>
        <taxon>Ascomycota</taxon>
        <taxon>Pezizomycotina</taxon>
        <taxon>Dothideomycetes</taxon>
        <taxon>Pleosporomycetidae</taxon>
        <taxon>Pleosporales</taxon>
        <taxon>Pleosporineae</taxon>
        <taxon>Phaeosphaeriaceae</taxon>
        <taxon>Parastagonospora</taxon>
    </lineage>
</organism>
<protein>
    <recommendedName>
        <fullName evidence="3">Nodulin-like domain-containing protein</fullName>
    </recommendedName>
</protein>
<dbReference type="HOGENOM" id="CLU_1704880_0_0_1"/>
<dbReference type="SUPFAM" id="SSF103473">
    <property type="entry name" value="MFS general substrate transporter"/>
    <property type="match status" value="1"/>
</dbReference>
<dbReference type="eggNOG" id="KOG3098">
    <property type="taxonomic scope" value="Eukaryota"/>
</dbReference>
<evidence type="ECO:0000313" key="2">
    <source>
        <dbReference type="Proteomes" id="UP000001055"/>
    </source>
</evidence>
<dbReference type="KEGG" id="pno:SNOG_09906"/>
<dbReference type="VEuPathDB" id="FungiDB:JI435_306820"/>
<sequence length="154" mass="16824">MLPQEMKASQAPKSAVEDDSPVDMAVGSVEERRPYTLATFYRSVLFQMVLFGAQLIRYRLSLVGPAMSDAITNLGGGGLSSPWLANLANSLSYAFSFLSTILGGPVINKIGIKWSCLIAALAMPLHGSAYYVNARYRTEWYLLTANVLDYKYAG</sequence>
<dbReference type="EMBL" id="CH445339">
    <property type="protein sequence ID" value="EAT83171.1"/>
    <property type="molecule type" value="Genomic_DNA"/>
</dbReference>
<dbReference type="RefSeq" id="XP_001800192.1">
    <property type="nucleotide sequence ID" value="XM_001800140.1"/>
</dbReference>
<proteinExistence type="predicted"/>
<accession>Q0UEA8</accession>
<dbReference type="InParanoid" id="Q0UEA8"/>
<gene>
    <name evidence="1" type="ORF">SNOG_09906</name>
</gene>
<dbReference type="AlphaFoldDB" id="Q0UEA8"/>
<dbReference type="InterPro" id="IPR036259">
    <property type="entry name" value="MFS_trans_sf"/>
</dbReference>
<dbReference type="Proteomes" id="UP000001055">
    <property type="component" value="Unassembled WGS sequence"/>
</dbReference>